<name>A0A067EIS4_CITSI</name>
<dbReference type="SUPFAM" id="SSF51445">
    <property type="entry name" value="(Trans)glycosidases"/>
    <property type="match status" value="1"/>
</dbReference>
<sequence length="70" mass="8030">MARTLISLMGLLLLCCLAEAEYLKYKDPKQPLHVRVNDLVSRMTLEEKIGQMTQIERGVASAEVMKKYFI</sequence>
<protein>
    <recommendedName>
        <fullName evidence="5">Glycoside hydrolase family 3 N-terminal domain-containing protein</fullName>
    </recommendedName>
</protein>
<dbReference type="InterPro" id="IPR051915">
    <property type="entry name" value="Cellulose_Degrad_GH3"/>
</dbReference>
<dbReference type="PaxDb" id="2711-XP_006479136.1"/>
<organism evidence="3 4">
    <name type="scientific">Citrus sinensis</name>
    <name type="common">Sweet orange</name>
    <name type="synonym">Citrus aurantium var. sinensis</name>
    <dbReference type="NCBI Taxonomy" id="2711"/>
    <lineage>
        <taxon>Eukaryota</taxon>
        <taxon>Viridiplantae</taxon>
        <taxon>Streptophyta</taxon>
        <taxon>Embryophyta</taxon>
        <taxon>Tracheophyta</taxon>
        <taxon>Spermatophyta</taxon>
        <taxon>Magnoliopsida</taxon>
        <taxon>eudicotyledons</taxon>
        <taxon>Gunneridae</taxon>
        <taxon>Pentapetalae</taxon>
        <taxon>rosids</taxon>
        <taxon>malvids</taxon>
        <taxon>Sapindales</taxon>
        <taxon>Rutaceae</taxon>
        <taxon>Aurantioideae</taxon>
        <taxon>Citrus</taxon>
    </lineage>
</organism>
<accession>A0A067EIS4</accession>
<feature type="signal peptide" evidence="2">
    <location>
        <begin position="1"/>
        <end position="20"/>
    </location>
</feature>
<keyword evidence="4" id="KW-1185">Reference proteome</keyword>
<dbReference type="SMR" id="A0A067EIS4"/>
<reference evidence="3 4" key="1">
    <citation type="submission" date="2014-04" db="EMBL/GenBank/DDBJ databases">
        <authorList>
            <consortium name="International Citrus Genome Consortium"/>
            <person name="Gmitter F."/>
            <person name="Chen C."/>
            <person name="Farmerie W."/>
            <person name="Harkins T."/>
            <person name="Desany B."/>
            <person name="Mohiuddin M."/>
            <person name="Kodira C."/>
            <person name="Borodovsky M."/>
            <person name="Lomsadze A."/>
            <person name="Burns P."/>
            <person name="Jenkins J."/>
            <person name="Prochnik S."/>
            <person name="Shu S."/>
            <person name="Chapman J."/>
            <person name="Pitluck S."/>
            <person name="Schmutz J."/>
            <person name="Rokhsar D."/>
        </authorList>
    </citation>
    <scope>NUCLEOTIDE SEQUENCE</scope>
</reference>
<dbReference type="EMBL" id="KK784989">
    <property type="protein sequence ID" value="KDO54988.1"/>
    <property type="molecule type" value="Genomic_DNA"/>
</dbReference>
<dbReference type="eggNOG" id="ENOG502QQ55">
    <property type="taxonomic scope" value="Eukaryota"/>
</dbReference>
<dbReference type="PANTHER" id="PTHR30620">
    <property type="entry name" value="PERIPLASMIC BETA-GLUCOSIDASE-RELATED"/>
    <property type="match status" value="1"/>
</dbReference>
<dbReference type="InterPro" id="IPR017853">
    <property type="entry name" value="GH"/>
</dbReference>
<evidence type="ECO:0000313" key="3">
    <source>
        <dbReference type="EMBL" id="KDO54988.1"/>
    </source>
</evidence>
<dbReference type="GO" id="GO:0004553">
    <property type="term" value="F:hydrolase activity, hydrolyzing O-glycosyl compounds"/>
    <property type="evidence" value="ECO:0007669"/>
    <property type="project" value="InterPro"/>
</dbReference>
<evidence type="ECO:0000256" key="2">
    <source>
        <dbReference type="SAM" id="SignalP"/>
    </source>
</evidence>
<proteinExistence type="predicted"/>
<keyword evidence="2" id="KW-0732">Signal</keyword>
<evidence type="ECO:0000256" key="1">
    <source>
        <dbReference type="ARBA" id="ARBA00022801"/>
    </source>
</evidence>
<dbReference type="InterPro" id="IPR036962">
    <property type="entry name" value="Glyco_hydro_3_N_sf"/>
</dbReference>
<evidence type="ECO:0008006" key="5">
    <source>
        <dbReference type="Google" id="ProtNLM"/>
    </source>
</evidence>
<dbReference type="Gene3D" id="3.20.20.300">
    <property type="entry name" value="Glycoside hydrolase, family 3, N-terminal domain"/>
    <property type="match status" value="1"/>
</dbReference>
<gene>
    <name evidence="3" type="ORF">CISIN_1g041044mg</name>
</gene>
<dbReference type="GO" id="GO:0005975">
    <property type="term" value="P:carbohydrate metabolic process"/>
    <property type="evidence" value="ECO:0007669"/>
    <property type="project" value="InterPro"/>
</dbReference>
<evidence type="ECO:0000313" key="4">
    <source>
        <dbReference type="Proteomes" id="UP000027120"/>
    </source>
</evidence>
<feature type="chain" id="PRO_5001636364" description="Glycoside hydrolase family 3 N-terminal domain-containing protein" evidence="2">
    <location>
        <begin position="21"/>
        <end position="70"/>
    </location>
</feature>
<dbReference type="Proteomes" id="UP000027120">
    <property type="component" value="Unassembled WGS sequence"/>
</dbReference>
<dbReference type="AlphaFoldDB" id="A0A067EIS4"/>
<keyword evidence="1" id="KW-0378">Hydrolase</keyword>
<feature type="non-terminal residue" evidence="3">
    <location>
        <position position="70"/>
    </location>
</feature>
<dbReference type="STRING" id="2711.A0A067EIS4"/>
<dbReference type="PANTHER" id="PTHR30620:SF91">
    <property type="entry name" value="BETA-GLUCOSIDASE"/>
    <property type="match status" value="1"/>
</dbReference>